<evidence type="ECO:0000313" key="3">
    <source>
        <dbReference type="EMBL" id="KAH0924417.1"/>
    </source>
</evidence>
<proteinExistence type="predicted"/>
<feature type="domain" description="CCHC-type" evidence="2">
    <location>
        <begin position="209"/>
        <end position="224"/>
    </location>
</feature>
<evidence type="ECO:0000256" key="1">
    <source>
        <dbReference type="PROSITE-ProRule" id="PRU00047"/>
    </source>
</evidence>
<feature type="domain" description="CCHC-type" evidence="2">
    <location>
        <begin position="128"/>
        <end position="141"/>
    </location>
</feature>
<accession>A0ABQ8D4V4</accession>
<feature type="domain" description="CCHC-type" evidence="2">
    <location>
        <begin position="147"/>
        <end position="162"/>
    </location>
</feature>
<dbReference type="Gene3D" id="4.10.60.10">
    <property type="entry name" value="Zinc finger, CCHC-type"/>
    <property type="match status" value="3"/>
</dbReference>
<comment type="caution">
    <text evidence="3">The sequence shown here is derived from an EMBL/GenBank/DDBJ whole genome shotgun (WGS) entry which is preliminary data.</text>
</comment>
<dbReference type="PANTHER" id="PTHR47103">
    <property type="entry name" value="DNA-BINDING PROTEIN"/>
    <property type="match status" value="1"/>
</dbReference>
<dbReference type="PANTHER" id="PTHR47103:SF6">
    <property type="entry name" value="ZINC FINGER PROTEIN GIS2-LIKE"/>
    <property type="match status" value="1"/>
</dbReference>
<dbReference type="EMBL" id="JAGKQM010000006">
    <property type="protein sequence ID" value="KAH0924417.1"/>
    <property type="molecule type" value="Genomic_DNA"/>
</dbReference>
<name>A0ABQ8D4V4_BRANA</name>
<sequence>MSGVSHFVNGSRKAFEAHLLRYQLMTLYLCVFESVTQTQVSVAARQICLTADSLLVGKLLLVAVSEIMSLDRRSRNPMARKIASDRFSYRDDPYRRDSHRTFSSQSNTCKNCKRPGHFARECPNVSICHNCGLPGHNLSECSAKSVCWNCREPGHMSNSCTNEGICHSCAEERRPRGIRAQYREEDVVCRNCRQVGHMSRDCTARLMICRNCGGRGHIAYECPSGRLVNHHHYHPF</sequence>
<feature type="domain" description="CCHC-type" evidence="2">
    <location>
        <begin position="189"/>
        <end position="202"/>
    </location>
</feature>
<organism evidence="3 4">
    <name type="scientific">Brassica napus</name>
    <name type="common">Rape</name>
    <dbReference type="NCBI Taxonomy" id="3708"/>
    <lineage>
        <taxon>Eukaryota</taxon>
        <taxon>Viridiplantae</taxon>
        <taxon>Streptophyta</taxon>
        <taxon>Embryophyta</taxon>
        <taxon>Tracheophyta</taxon>
        <taxon>Spermatophyta</taxon>
        <taxon>Magnoliopsida</taxon>
        <taxon>eudicotyledons</taxon>
        <taxon>Gunneridae</taxon>
        <taxon>Pentapetalae</taxon>
        <taxon>rosids</taxon>
        <taxon>malvids</taxon>
        <taxon>Brassicales</taxon>
        <taxon>Brassicaceae</taxon>
        <taxon>Brassiceae</taxon>
        <taxon>Brassica</taxon>
    </lineage>
</organism>
<evidence type="ECO:0000313" key="4">
    <source>
        <dbReference type="Proteomes" id="UP000824890"/>
    </source>
</evidence>
<keyword evidence="1" id="KW-0863">Zinc-finger</keyword>
<gene>
    <name evidence="3" type="ORF">HID58_024435</name>
</gene>
<dbReference type="InterPro" id="IPR036875">
    <property type="entry name" value="Znf_CCHC_sf"/>
</dbReference>
<dbReference type="Pfam" id="PF00098">
    <property type="entry name" value="zf-CCHC"/>
    <property type="match status" value="4"/>
</dbReference>
<feature type="domain" description="CCHC-type" evidence="2">
    <location>
        <begin position="109"/>
        <end position="124"/>
    </location>
</feature>
<keyword evidence="1" id="KW-0479">Metal-binding</keyword>
<dbReference type="SMART" id="SM00343">
    <property type="entry name" value="ZnF_C2HC"/>
    <property type="match status" value="5"/>
</dbReference>
<keyword evidence="1" id="KW-0862">Zinc</keyword>
<feature type="non-terminal residue" evidence="3">
    <location>
        <position position="236"/>
    </location>
</feature>
<dbReference type="InterPro" id="IPR001878">
    <property type="entry name" value="Znf_CCHC"/>
</dbReference>
<keyword evidence="4" id="KW-1185">Reference proteome</keyword>
<dbReference type="Proteomes" id="UP000824890">
    <property type="component" value="Unassembled WGS sequence"/>
</dbReference>
<dbReference type="SUPFAM" id="SSF57756">
    <property type="entry name" value="Retrovirus zinc finger-like domains"/>
    <property type="match status" value="3"/>
</dbReference>
<evidence type="ECO:0000259" key="2">
    <source>
        <dbReference type="PROSITE" id="PS50158"/>
    </source>
</evidence>
<reference evidence="3 4" key="1">
    <citation type="submission" date="2021-05" db="EMBL/GenBank/DDBJ databases">
        <title>Genome Assembly of Synthetic Allotetraploid Brassica napus Reveals Homoeologous Exchanges between Subgenomes.</title>
        <authorList>
            <person name="Davis J.T."/>
        </authorList>
    </citation>
    <scope>NUCLEOTIDE SEQUENCE [LARGE SCALE GENOMIC DNA]</scope>
    <source>
        <strain evidence="4">cv. Da-Ae</strain>
        <tissue evidence="3">Seedling</tissue>
    </source>
</reference>
<dbReference type="PROSITE" id="PS50158">
    <property type="entry name" value="ZF_CCHC"/>
    <property type="match status" value="5"/>
</dbReference>
<protein>
    <recommendedName>
        <fullName evidence="2">CCHC-type domain-containing protein</fullName>
    </recommendedName>
</protein>